<dbReference type="Proteomes" id="UP000326912">
    <property type="component" value="Unassembled WGS sequence"/>
</dbReference>
<accession>A0A5J4KPY7</accession>
<keyword evidence="4" id="KW-1185">Reference proteome</keyword>
<feature type="compositionally biased region" description="Basic and acidic residues" evidence="1">
    <location>
        <begin position="128"/>
        <end position="143"/>
    </location>
</feature>
<feature type="transmembrane region" description="Helical" evidence="2">
    <location>
        <begin position="47"/>
        <end position="68"/>
    </location>
</feature>
<comment type="caution">
    <text evidence="3">The sequence shown here is derived from an EMBL/GenBank/DDBJ whole genome shotgun (WGS) entry which is preliminary data.</text>
</comment>
<evidence type="ECO:0000256" key="1">
    <source>
        <dbReference type="SAM" id="MobiDB-lite"/>
    </source>
</evidence>
<evidence type="ECO:0000256" key="2">
    <source>
        <dbReference type="SAM" id="Phobius"/>
    </source>
</evidence>
<feature type="transmembrane region" description="Helical" evidence="2">
    <location>
        <begin position="80"/>
        <end position="101"/>
    </location>
</feature>
<organism evidence="3 4">
    <name type="scientific">Dictyobacter vulcani</name>
    <dbReference type="NCBI Taxonomy" id="2607529"/>
    <lineage>
        <taxon>Bacteria</taxon>
        <taxon>Bacillati</taxon>
        <taxon>Chloroflexota</taxon>
        <taxon>Ktedonobacteria</taxon>
        <taxon>Ktedonobacterales</taxon>
        <taxon>Dictyobacteraceae</taxon>
        <taxon>Dictyobacter</taxon>
    </lineage>
</organism>
<feature type="transmembrane region" description="Helical" evidence="2">
    <location>
        <begin position="6"/>
        <end position="26"/>
    </location>
</feature>
<feature type="compositionally biased region" description="Basic residues" evidence="1">
    <location>
        <begin position="144"/>
        <end position="162"/>
    </location>
</feature>
<gene>
    <name evidence="3" type="ORF">KDW_56060</name>
</gene>
<reference evidence="3 4" key="1">
    <citation type="submission" date="2019-10" db="EMBL/GenBank/DDBJ databases">
        <title>Dictyobacter vulcani sp. nov., within the class Ktedonobacteria, isolated from soil of volcanic Mt. Zao.</title>
        <authorList>
            <person name="Zheng Y."/>
            <person name="Wang C.M."/>
            <person name="Sakai Y."/>
            <person name="Abe K."/>
            <person name="Yokota A."/>
            <person name="Yabe S."/>
        </authorList>
    </citation>
    <scope>NUCLEOTIDE SEQUENCE [LARGE SCALE GENOMIC DNA]</scope>
    <source>
        <strain evidence="3 4">W12</strain>
    </source>
</reference>
<keyword evidence="2" id="KW-0472">Membrane</keyword>
<dbReference type="AlphaFoldDB" id="A0A5J4KPY7"/>
<keyword evidence="2" id="KW-1133">Transmembrane helix</keyword>
<evidence type="ECO:0000313" key="4">
    <source>
        <dbReference type="Proteomes" id="UP000326912"/>
    </source>
</evidence>
<evidence type="ECO:0000313" key="3">
    <source>
        <dbReference type="EMBL" id="GER91444.1"/>
    </source>
</evidence>
<dbReference type="RefSeq" id="WP_151759099.1">
    <property type="nucleotide sequence ID" value="NZ_BKZW01000004.1"/>
</dbReference>
<keyword evidence="2" id="KW-0812">Transmembrane</keyword>
<feature type="region of interest" description="Disordered" evidence="1">
    <location>
        <begin position="112"/>
        <end position="162"/>
    </location>
</feature>
<feature type="compositionally biased region" description="Polar residues" evidence="1">
    <location>
        <begin position="113"/>
        <end position="125"/>
    </location>
</feature>
<protein>
    <submittedName>
        <fullName evidence="3">Uncharacterized protein</fullName>
    </submittedName>
</protein>
<dbReference type="EMBL" id="BKZW01000004">
    <property type="protein sequence ID" value="GER91444.1"/>
    <property type="molecule type" value="Genomic_DNA"/>
</dbReference>
<sequence length="162" mass="17926">MIHLDPRFTALISVLFIGMGLYNLYVGLKRLRASQARGYNLVWYKQVGILTGIEYSLLGIVLLLNLGISTGSFPDSLAVIIVPLYTVVLVLAAAVLVLILLQGIAASRRRSTKATTAPTVQQDATDNPVRERTPEEQAAQDRRRRERRKKAAAARRRQSGRA</sequence>
<proteinExistence type="predicted"/>
<name>A0A5J4KPY7_9CHLR</name>